<accession>A0ACC4W901</accession>
<comment type="caution">
    <text evidence="1">The sequence shown here is derived from an EMBL/GenBank/DDBJ whole genome shotgun (WGS) entry which is preliminary data.</text>
</comment>
<dbReference type="Proteomes" id="UP000037185">
    <property type="component" value="Unassembled WGS sequence"/>
</dbReference>
<reference evidence="1" key="1">
    <citation type="submission" date="2015-07" db="EMBL/GenBank/DDBJ databases">
        <title>Draft genome sequence of Streptomyces fradiae, a resistant strain to nitron-oligomycin.</title>
        <authorList>
            <person name="Vatlin A.A."/>
            <person name="Bekker O.B."/>
            <person name="Danilenko V.N."/>
        </authorList>
    </citation>
    <scope>NUCLEOTIDE SEQUENCE</scope>
    <source>
        <strain evidence="1">Olg1-1</strain>
    </source>
</reference>
<keyword evidence="2" id="KW-1185">Reference proteome</keyword>
<evidence type="ECO:0000313" key="2">
    <source>
        <dbReference type="Proteomes" id="UP000037185"/>
    </source>
</evidence>
<protein>
    <submittedName>
        <fullName evidence="1">MarR family transcriptional regulator</fullName>
    </submittedName>
</protein>
<evidence type="ECO:0000313" key="1">
    <source>
        <dbReference type="EMBL" id="KNE80872.1"/>
    </source>
</evidence>
<gene>
    <name evidence="1" type="ORF">ADZ36_19655</name>
</gene>
<sequence length="184" mass="20656">MTRELSESPVGDSGQLHFWSFIDHAIARAARELPGVDPQAMRLVLTLHRAANMLVYDLESTVHRPRGWSWPGFRVLFVIWLTGRVEAKQVAELAGMSRAAVSALVATLSRDGLVVKERSPHDGRAVHLSLTERGRESITEAFRAHNEREQEWAGSLSEDERETLIALLQKMTAGSVHFDVRHRS</sequence>
<dbReference type="EMBL" id="LGSP01000040">
    <property type="protein sequence ID" value="KNE80872.1"/>
    <property type="molecule type" value="Genomic_DNA"/>
</dbReference>
<name>A0ACC4W901_STRFR</name>
<proteinExistence type="predicted"/>
<organism evidence="1 2">
    <name type="scientific">Streptomyces fradiae</name>
    <name type="common">Streptomyces roseoflavus</name>
    <dbReference type="NCBI Taxonomy" id="1906"/>
    <lineage>
        <taxon>Bacteria</taxon>
        <taxon>Bacillati</taxon>
        <taxon>Actinomycetota</taxon>
        <taxon>Actinomycetes</taxon>
        <taxon>Kitasatosporales</taxon>
        <taxon>Streptomycetaceae</taxon>
        <taxon>Streptomyces</taxon>
    </lineage>
</organism>